<evidence type="ECO:0000313" key="3">
    <source>
        <dbReference type="EMBL" id="KAJ2849498.1"/>
    </source>
</evidence>
<dbReference type="PANTHER" id="PTHR43205">
    <property type="entry name" value="PROSTAGLANDIN REDUCTASE"/>
    <property type="match status" value="1"/>
</dbReference>
<dbReference type="Pfam" id="PF00107">
    <property type="entry name" value="ADH_zinc_N"/>
    <property type="match status" value="1"/>
</dbReference>
<dbReference type="CDD" id="cd05288">
    <property type="entry name" value="PGDH"/>
    <property type="match status" value="1"/>
</dbReference>
<accession>A0A9W8I701</accession>
<reference evidence="3" key="1">
    <citation type="submission" date="2022-07" db="EMBL/GenBank/DDBJ databases">
        <title>Phylogenomic reconstructions and comparative analyses of Kickxellomycotina fungi.</title>
        <authorList>
            <person name="Reynolds N.K."/>
            <person name="Stajich J.E."/>
            <person name="Barry K."/>
            <person name="Grigoriev I.V."/>
            <person name="Crous P."/>
            <person name="Smith M.E."/>
        </authorList>
    </citation>
    <scope>NUCLEOTIDE SEQUENCE</scope>
    <source>
        <strain evidence="3">NRRL 1566</strain>
    </source>
</reference>
<dbReference type="Gene3D" id="3.90.180.10">
    <property type="entry name" value="Medium-chain alcohol dehydrogenases, catalytic domain"/>
    <property type="match status" value="1"/>
</dbReference>
<dbReference type="SUPFAM" id="SSF51735">
    <property type="entry name" value="NAD(P)-binding Rossmann-fold domains"/>
    <property type="match status" value="1"/>
</dbReference>
<dbReference type="PROSITE" id="PS01162">
    <property type="entry name" value="QOR_ZETA_CRYSTAL"/>
    <property type="match status" value="1"/>
</dbReference>
<keyword evidence="1" id="KW-0560">Oxidoreductase</keyword>
<dbReference type="OrthoDB" id="809632at2759"/>
<dbReference type="InterPro" id="IPR041694">
    <property type="entry name" value="ADH_N_2"/>
</dbReference>
<dbReference type="InterPro" id="IPR045010">
    <property type="entry name" value="MDR_fam"/>
</dbReference>
<dbReference type="Gene3D" id="3.40.50.720">
    <property type="entry name" value="NAD(P)-binding Rossmann-like Domain"/>
    <property type="match status" value="1"/>
</dbReference>
<organism evidence="3 4">
    <name type="scientific">Coemansia brasiliensis</name>
    <dbReference type="NCBI Taxonomy" id="2650707"/>
    <lineage>
        <taxon>Eukaryota</taxon>
        <taxon>Fungi</taxon>
        <taxon>Fungi incertae sedis</taxon>
        <taxon>Zoopagomycota</taxon>
        <taxon>Kickxellomycotina</taxon>
        <taxon>Kickxellomycetes</taxon>
        <taxon>Kickxellales</taxon>
        <taxon>Kickxellaceae</taxon>
        <taxon>Coemansia</taxon>
    </lineage>
</organism>
<evidence type="ECO:0000259" key="2">
    <source>
        <dbReference type="SMART" id="SM00829"/>
    </source>
</evidence>
<evidence type="ECO:0000313" key="4">
    <source>
        <dbReference type="Proteomes" id="UP001139887"/>
    </source>
</evidence>
<dbReference type="InterPro" id="IPR020843">
    <property type="entry name" value="ER"/>
</dbReference>
<dbReference type="GO" id="GO:0008270">
    <property type="term" value="F:zinc ion binding"/>
    <property type="evidence" value="ECO:0007669"/>
    <property type="project" value="InterPro"/>
</dbReference>
<sequence>MLRVSLKEYVKGGFAKLSNFSVDQIDAPKAGQLKANQILVHPLYISVDPHQRGYMDGNGYKLGEPITNYLVARIEASSSDQLQEGDIVIDGSGQWQSAYITDAQNVTKAPVQEGINPRDHLGILGVSSFTAYYGFVIKGHPRKGETILVSSASGGVGQVVVQLAKLHGLHVIGVAGSDDKVEYVKKLGADAAFNYKTCGDFNEAISKAAPQGLDMYYDNVGGPFLDAAILNLNNNGRVIACGITSQKNVQCHDDIYGIKNMFQLISKEASIVGINSLSNS</sequence>
<dbReference type="InterPro" id="IPR036291">
    <property type="entry name" value="NAD(P)-bd_dom_sf"/>
</dbReference>
<keyword evidence="4" id="KW-1185">Reference proteome</keyword>
<protein>
    <recommendedName>
        <fullName evidence="2">Enoyl reductase (ER) domain-containing protein</fullName>
    </recommendedName>
</protein>
<dbReference type="EMBL" id="JANBUW010000075">
    <property type="protein sequence ID" value="KAJ2849498.1"/>
    <property type="molecule type" value="Genomic_DNA"/>
</dbReference>
<gene>
    <name evidence="3" type="ORF">IWW36_002597</name>
</gene>
<name>A0A9W8I701_9FUNG</name>
<dbReference type="Pfam" id="PF16884">
    <property type="entry name" value="ADH_N_2"/>
    <property type="match status" value="1"/>
</dbReference>
<dbReference type="FunFam" id="3.40.50.720:FF:000121">
    <property type="entry name" value="Prostaglandin reductase 2"/>
    <property type="match status" value="1"/>
</dbReference>
<dbReference type="SMART" id="SM00829">
    <property type="entry name" value="PKS_ER"/>
    <property type="match status" value="1"/>
</dbReference>
<dbReference type="SUPFAM" id="SSF50129">
    <property type="entry name" value="GroES-like"/>
    <property type="match status" value="1"/>
</dbReference>
<comment type="caution">
    <text evidence="3">The sequence shown here is derived from an EMBL/GenBank/DDBJ whole genome shotgun (WGS) entry which is preliminary data.</text>
</comment>
<dbReference type="GO" id="GO:0016628">
    <property type="term" value="F:oxidoreductase activity, acting on the CH-CH group of donors, NAD or NADP as acceptor"/>
    <property type="evidence" value="ECO:0007669"/>
    <property type="project" value="InterPro"/>
</dbReference>
<dbReference type="InterPro" id="IPR011032">
    <property type="entry name" value="GroES-like_sf"/>
</dbReference>
<evidence type="ECO:0000256" key="1">
    <source>
        <dbReference type="ARBA" id="ARBA00023002"/>
    </source>
</evidence>
<dbReference type="InterPro" id="IPR002364">
    <property type="entry name" value="Quin_OxRdtase/zeta-crystal_CS"/>
</dbReference>
<dbReference type="AlphaFoldDB" id="A0A9W8I701"/>
<dbReference type="PANTHER" id="PTHR43205:SF7">
    <property type="entry name" value="PROSTAGLANDIN REDUCTASE 1"/>
    <property type="match status" value="1"/>
</dbReference>
<dbReference type="Proteomes" id="UP001139887">
    <property type="component" value="Unassembled WGS sequence"/>
</dbReference>
<proteinExistence type="predicted"/>
<feature type="domain" description="Enoyl reductase (ER)" evidence="2">
    <location>
        <begin position="15"/>
        <end position="274"/>
    </location>
</feature>
<dbReference type="InterPro" id="IPR013149">
    <property type="entry name" value="ADH-like_C"/>
</dbReference>